<evidence type="ECO:0000313" key="2">
    <source>
        <dbReference type="Proteomes" id="UP000323824"/>
    </source>
</evidence>
<organism evidence="1 2">
    <name type="scientific">Thiospirochaeta perfilievii</name>
    <dbReference type="NCBI Taxonomy" id="252967"/>
    <lineage>
        <taxon>Bacteria</taxon>
        <taxon>Pseudomonadati</taxon>
        <taxon>Spirochaetota</taxon>
        <taxon>Spirochaetia</taxon>
        <taxon>Spirochaetales</taxon>
        <taxon>Spirochaetaceae</taxon>
        <taxon>Thiospirochaeta</taxon>
    </lineage>
</organism>
<dbReference type="KEGG" id="sper:EW093_17025"/>
<accession>A0A5C1QIF0</accession>
<reference evidence="1 2" key="1">
    <citation type="submission" date="2019-02" db="EMBL/GenBank/DDBJ databases">
        <authorList>
            <person name="Fomenkov A."/>
            <person name="Dubinina G."/>
            <person name="Grabovich M."/>
            <person name="Vincze T."/>
            <person name="Roberts R.J."/>
        </authorList>
    </citation>
    <scope>NUCLEOTIDE SEQUENCE [LARGE SCALE GENOMIC DNA]</scope>
    <source>
        <strain evidence="1 2">P</strain>
    </source>
</reference>
<dbReference type="AlphaFoldDB" id="A0A5C1QIF0"/>
<reference evidence="1 2" key="2">
    <citation type="submission" date="2019-09" db="EMBL/GenBank/DDBJ databases">
        <title>Complete Genome Sequence and Methylome Analysis of free living Spirochaetas.</title>
        <authorList>
            <person name="Leshcheva N."/>
            <person name="Mikheeva N."/>
        </authorList>
    </citation>
    <scope>NUCLEOTIDE SEQUENCE [LARGE SCALE GENOMIC DNA]</scope>
    <source>
        <strain evidence="1 2">P</strain>
    </source>
</reference>
<dbReference type="OrthoDB" id="9808936at2"/>
<sequence>MGENNYIEIEEDSYKSIPFINNSIADVIKATDLVISRAGLGYMGVATVGFHPF</sequence>
<protein>
    <submittedName>
        <fullName evidence="1">Uncharacterized protein</fullName>
    </submittedName>
</protein>
<dbReference type="EMBL" id="CP035807">
    <property type="protein sequence ID" value="QEN06314.1"/>
    <property type="molecule type" value="Genomic_DNA"/>
</dbReference>
<name>A0A5C1QIF0_9SPIO</name>
<gene>
    <name evidence="1" type="ORF">EW093_17025</name>
</gene>
<proteinExistence type="predicted"/>
<evidence type="ECO:0000313" key="1">
    <source>
        <dbReference type="EMBL" id="QEN06314.1"/>
    </source>
</evidence>
<keyword evidence="2" id="KW-1185">Reference proteome</keyword>
<dbReference type="Proteomes" id="UP000323824">
    <property type="component" value="Chromosome"/>
</dbReference>